<evidence type="ECO:0000313" key="3">
    <source>
        <dbReference type="Proteomes" id="UP000015105"/>
    </source>
</evidence>
<dbReference type="PANTHER" id="PTHR33994:SF41">
    <property type="entry name" value="LATE EMBRYOGENESIS ABUNDANT PROTEIN LEA-2 SUBGROUP DOMAIN-CONTAINING PROTEIN"/>
    <property type="match status" value="1"/>
</dbReference>
<dbReference type="PANTHER" id="PTHR33994">
    <property type="entry name" value="OS04G0515000 PROTEIN"/>
    <property type="match status" value="1"/>
</dbReference>
<keyword evidence="1" id="KW-0472">Membrane</keyword>
<keyword evidence="1" id="KW-1133">Transmembrane helix</keyword>
<evidence type="ECO:0000313" key="2">
    <source>
        <dbReference type="EnsemblPlants" id="AET6Gv20989100.1"/>
    </source>
</evidence>
<reference evidence="2" key="4">
    <citation type="submission" date="2019-03" db="UniProtKB">
        <authorList>
            <consortium name="EnsemblPlants"/>
        </authorList>
    </citation>
    <scope>IDENTIFICATION</scope>
</reference>
<reference evidence="2" key="3">
    <citation type="journal article" date="2017" name="Nature">
        <title>Genome sequence of the progenitor of the wheat D genome Aegilops tauschii.</title>
        <authorList>
            <person name="Luo M.C."/>
            <person name="Gu Y.Q."/>
            <person name="Puiu D."/>
            <person name="Wang H."/>
            <person name="Twardziok S.O."/>
            <person name="Deal K.R."/>
            <person name="Huo N."/>
            <person name="Zhu T."/>
            <person name="Wang L."/>
            <person name="Wang Y."/>
            <person name="McGuire P.E."/>
            <person name="Liu S."/>
            <person name="Long H."/>
            <person name="Ramasamy R.K."/>
            <person name="Rodriguez J.C."/>
            <person name="Van S.L."/>
            <person name="Yuan L."/>
            <person name="Wang Z."/>
            <person name="Xia Z."/>
            <person name="Xiao L."/>
            <person name="Anderson O.D."/>
            <person name="Ouyang S."/>
            <person name="Liang Y."/>
            <person name="Zimin A.V."/>
            <person name="Pertea G."/>
            <person name="Qi P."/>
            <person name="Bennetzen J.L."/>
            <person name="Dai X."/>
            <person name="Dawson M.W."/>
            <person name="Muller H.G."/>
            <person name="Kugler K."/>
            <person name="Rivarola-Duarte L."/>
            <person name="Spannagl M."/>
            <person name="Mayer K.F.X."/>
            <person name="Lu F.H."/>
            <person name="Bevan M.W."/>
            <person name="Leroy P."/>
            <person name="Li P."/>
            <person name="You F.M."/>
            <person name="Sun Q."/>
            <person name="Liu Z."/>
            <person name="Lyons E."/>
            <person name="Wicker T."/>
            <person name="Salzberg S.L."/>
            <person name="Devos K.M."/>
            <person name="Dvorak J."/>
        </authorList>
    </citation>
    <scope>NUCLEOTIDE SEQUENCE [LARGE SCALE GENOMIC DNA]</scope>
    <source>
        <strain evidence="2">cv. AL8/78</strain>
    </source>
</reference>
<organism evidence="2 3">
    <name type="scientific">Aegilops tauschii subsp. strangulata</name>
    <name type="common">Goatgrass</name>
    <dbReference type="NCBI Taxonomy" id="200361"/>
    <lineage>
        <taxon>Eukaryota</taxon>
        <taxon>Viridiplantae</taxon>
        <taxon>Streptophyta</taxon>
        <taxon>Embryophyta</taxon>
        <taxon>Tracheophyta</taxon>
        <taxon>Spermatophyta</taxon>
        <taxon>Magnoliopsida</taxon>
        <taxon>Liliopsida</taxon>
        <taxon>Poales</taxon>
        <taxon>Poaceae</taxon>
        <taxon>BOP clade</taxon>
        <taxon>Pooideae</taxon>
        <taxon>Triticodae</taxon>
        <taxon>Triticeae</taxon>
        <taxon>Triticinae</taxon>
        <taxon>Aegilops</taxon>
    </lineage>
</organism>
<evidence type="ECO:0008006" key="4">
    <source>
        <dbReference type="Google" id="ProtNLM"/>
    </source>
</evidence>
<feature type="transmembrane region" description="Helical" evidence="1">
    <location>
        <begin position="13"/>
        <end position="36"/>
    </location>
</feature>
<reference evidence="3" key="1">
    <citation type="journal article" date="2014" name="Science">
        <title>Ancient hybridizations among the ancestral genomes of bread wheat.</title>
        <authorList>
            <consortium name="International Wheat Genome Sequencing Consortium,"/>
            <person name="Marcussen T."/>
            <person name="Sandve S.R."/>
            <person name="Heier L."/>
            <person name="Spannagl M."/>
            <person name="Pfeifer M."/>
            <person name="Jakobsen K.S."/>
            <person name="Wulff B.B."/>
            <person name="Steuernagel B."/>
            <person name="Mayer K.F."/>
            <person name="Olsen O.A."/>
        </authorList>
    </citation>
    <scope>NUCLEOTIDE SEQUENCE [LARGE SCALE GENOMIC DNA]</scope>
    <source>
        <strain evidence="3">cv. AL8/78</strain>
    </source>
</reference>
<evidence type="ECO:0000256" key="1">
    <source>
        <dbReference type="SAM" id="Phobius"/>
    </source>
</evidence>
<dbReference type="Gramene" id="AET6Gv20989100.1">
    <property type="protein sequence ID" value="AET6Gv20989100.1"/>
    <property type="gene ID" value="AET6Gv20989100"/>
</dbReference>
<proteinExistence type="predicted"/>
<reference evidence="2" key="5">
    <citation type="journal article" date="2021" name="G3 (Bethesda)">
        <title>Aegilops tauschii genome assembly Aet v5.0 features greater sequence contiguity and improved annotation.</title>
        <authorList>
            <person name="Wang L."/>
            <person name="Zhu T."/>
            <person name="Rodriguez J.C."/>
            <person name="Deal K.R."/>
            <person name="Dubcovsky J."/>
            <person name="McGuire P.E."/>
            <person name="Lux T."/>
            <person name="Spannagl M."/>
            <person name="Mayer K.F.X."/>
            <person name="Baldrich P."/>
            <person name="Meyers B.C."/>
            <person name="Huo N."/>
            <person name="Gu Y.Q."/>
            <person name="Zhou H."/>
            <person name="Devos K.M."/>
            <person name="Bennetzen J.L."/>
            <person name="Unver T."/>
            <person name="Budak H."/>
            <person name="Gulick P.J."/>
            <person name="Galiba G."/>
            <person name="Kalapos B."/>
            <person name="Nelson D.R."/>
            <person name="Li P."/>
            <person name="You F.M."/>
            <person name="Luo M.C."/>
            <person name="Dvorak J."/>
        </authorList>
    </citation>
    <scope>NUCLEOTIDE SEQUENCE [LARGE SCALE GENOMIC DNA]</scope>
    <source>
        <strain evidence="2">cv. AL8/78</strain>
    </source>
</reference>
<sequence>GNHDDVPPNCDDVLAICCIILGIAAAVLVGTGIAYLSSQEHYDPFYSVAIESASGLDVLAPDLTLDPEFNLTLRITSQNHQDACAKAGMYVEVSYRCVILAASPATSEQLCAKPPKAREAHFLARGPGVRLPGYIMDNLMADVRNGVHAFDVVLRRSDDRYDNIRVESCGGRRAGGNTAAALETRCQGMHLCPDQDHRRSLLKSPTKHVSGQSIIM</sequence>
<accession>A0A453Q5M7</accession>
<reference evidence="3" key="2">
    <citation type="journal article" date="2017" name="Nat. Plants">
        <title>The Aegilops tauschii genome reveals multiple impacts of transposons.</title>
        <authorList>
            <person name="Zhao G."/>
            <person name="Zou C."/>
            <person name="Li K."/>
            <person name="Wang K."/>
            <person name="Li T."/>
            <person name="Gao L."/>
            <person name="Zhang X."/>
            <person name="Wang H."/>
            <person name="Yang Z."/>
            <person name="Liu X."/>
            <person name="Jiang W."/>
            <person name="Mao L."/>
            <person name="Kong X."/>
            <person name="Jiao Y."/>
            <person name="Jia J."/>
        </authorList>
    </citation>
    <scope>NUCLEOTIDE SEQUENCE [LARGE SCALE GENOMIC DNA]</scope>
    <source>
        <strain evidence="3">cv. AL8/78</strain>
    </source>
</reference>
<dbReference type="AlphaFoldDB" id="A0A453Q5M7"/>
<keyword evidence="1" id="KW-0812">Transmembrane</keyword>
<name>A0A453Q5M7_AEGTS</name>
<dbReference type="EnsemblPlants" id="AET6Gv20989100.1">
    <property type="protein sequence ID" value="AET6Gv20989100.1"/>
    <property type="gene ID" value="AET6Gv20989100"/>
</dbReference>
<keyword evidence="3" id="KW-1185">Reference proteome</keyword>
<protein>
    <recommendedName>
        <fullName evidence="4">Late embryogenesis abundant protein LEA-2 subgroup domain-containing protein</fullName>
    </recommendedName>
</protein>
<dbReference type="Proteomes" id="UP000015105">
    <property type="component" value="Chromosome 6D"/>
</dbReference>